<name>A0A0A8Y3Y3_ARUDO</name>
<dbReference type="EMBL" id="GBRH01277890">
    <property type="protein sequence ID" value="JAD20005.1"/>
    <property type="molecule type" value="Transcribed_RNA"/>
</dbReference>
<protein>
    <submittedName>
        <fullName evidence="1">Uncharacterized protein</fullName>
    </submittedName>
</protein>
<dbReference type="AlphaFoldDB" id="A0A0A8Y3Y3"/>
<reference evidence="1" key="1">
    <citation type="submission" date="2014-09" db="EMBL/GenBank/DDBJ databases">
        <authorList>
            <person name="Magalhaes I.L.F."/>
            <person name="Oliveira U."/>
            <person name="Santos F.R."/>
            <person name="Vidigal T.H.D.A."/>
            <person name="Brescovit A.D."/>
            <person name="Santos A.J."/>
        </authorList>
    </citation>
    <scope>NUCLEOTIDE SEQUENCE</scope>
    <source>
        <tissue evidence="1">Shoot tissue taken approximately 20 cm above the soil surface</tissue>
    </source>
</reference>
<reference evidence="1" key="2">
    <citation type="journal article" date="2015" name="Data Brief">
        <title>Shoot transcriptome of the giant reed, Arundo donax.</title>
        <authorList>
            <person name="Barrero R.A."/>
            <person name="Guerrero F.D."/>
            <person name="Moolhuijzen P."/>
            <person name="Goolsby J.A."/>
            <person name="Tidwell J."/>
            <person name="Bellgard S.E."/>
            <person name="Bellgard M.I."/>
        </authorList>
    </citation>
    <scope>NUCLEOTIDE SEQUENCE</scope>
    <source>
        <tissue evidence="1">Shoot tissue taken approximately 20 cm above the soil surface</tissue>
    </source>
</reference>
<sequence length="18" mass="2119">MFTAVHLFICTQIIRSHT</sequence>
<evidence type="ECO:0000313" key="1">
    <source>
        <dbReference type="EMBL" id="JAD20005.1"/>
    </source>
</evidence>
<accession>A0A0A8Y3Y3</accession>
<proteinExistence type="predicted"/>
<organism evidence="1">
    <name type="scientific">Arundo donax</name>
    <name type="common">Giant reed</name>
    <name type="synonym">Donax arundinaceus</name>
    <dbReference type="NCBI Taxonomy" id="35708"/>
    <lineage>
        <taxon>Eukaryota</taxon>
        <taxon>Viridiplantae</taxon>
        <taxon>Streptophyta</taxon>
        <taxon>Embryophyta</taxon>
        <taxon>Tracheophyta</taxon>
        <taxon>Spermatophyta</taxon>
        <taxon>Magnoliopsida</taxon>
        <taxon>Liliopsida</taxon>
        <taxon>Poales</taxon>
        <taxon>Poaceae</taxon>
        <taxon>PACMAD clade</taxon>
        <taxon>Arundinoideae</taxon>
        <taxon>Arundineae</taxon>
        <taxon>Arundo</taxon>
    </lineage>
</organism>